<evidence type="ECO:0000256" key="2">
    <source>
        <dbReference type="SAM" id="Coils"/>
    </source>
</evidence>
<proteinExistence type="inferred from homology"/>
<reference evidence="5 6" key="1">
    <citation type="submission" date="2011-10" db="EMBL/GenBank/DDBJ databases">
        <authorList>
            <person name="Genoscope - CEA"/>
        </authorList>
    </citation>
    <scope>NUCLEOTIDE SEQUENCE [LARGE SCALE GENOMIC DNA]</scope>
    <source>
        <strain evidence="5 6">RCC 1105</strain>
    </source>
</reference>
<dbReference type="GO" id="GO:0003682">
    <property type="term" value="F:chromatin binding"/>
    <property type="evidence" value="ECO:0007669"/>
    <property type="project" value="InterPro"/>
</dbReference>
<evidence type="ECO:0000313" key="6">
    <source>
        <dbReference type="Proteomes" id="UP000198341"/>
    </source>
</evidence>
<dbReference type="InterPro" id="IPR040466">
    <property type="entry name" value="NKAP"/>
</dbReference>
<dbReference type="PANTHER" id="PTHR13087">
    <property type="entry name" value="NF-KAPPA B ACTIVATING PROTEIN"/>
    <property type="match status" value="1"/>
</dbReference>
<keyword evidence="2" id="KW-0175">Coiled coil</keyword>
<dbReference type="EMBL" id="FO082266">
    <property type="protein sequence ID" value="CCO19398.1"/>
    <property type="molecule type" value="Genomic_DNA"/>
</dbReference>
<feature type="compositionally biased region" description="Acidic residues" evidence="3">
    <location>
        <begin position="276"/>
        <end position="295"/>
    </location>
</feature>
<dbReference type="Proteomes" id="UP000198341">
    <property type="component" value="Chromosome 13"/>
</dbReference>
<dbReference type="STRING" id="41875.K8FCD8"/>
<evidence type="ECO:0000259" key="4">
    <source>
        <dbReference type="Pfam" id="PF06047"/>
    </source>
</evidence>
<feature type="compositionally biased region" description="Basic residues" evidence="3">
    <location>
        <begin position="226"/>
        <end position="263"/>
    </location>
</feature>
<comment type="similarity">
    <text evidence="1">Belongs to the NKAP family.</text>
</comment>
<dbReference type="AlphaFoldDB" id="K8FCD8"/>
<accession>K8FCD8</accession>
<organism evidence="5 6">
    <name type="scientific">Bathycoccus prasinos</name>
    <dbReference type="NCBI Taxonomy" id="41875"/>
    <lineage>
        <taxon>Eukaryota</taxon>
        <taxon>Viridiplantae</taxon>
        <taxon>Chlorophyta</taxon>
        <taxon>Mamiellophyceae</taxon>
        <taxon>Mamiellales</taxon>
        <taxon>Bathycoccaceae</taxon>
        <taxon>Bathycoccus</taxon>
    </lineage>
</organism>
<feature type="compositionally biased region" description="Polar residues" evidence="3">
    <location>
        <begin position="9"/>
        <end position="29"/>
    </location>
</feature>
<dbReference type="GO" id="GO:0005634">
    <property type="term" value="C:nucleus"/>
    <property type="evidence" value="ECO:0007669"/>
    <property type="project" value="TreeGrafter"/>
</dbReference>
<dbReference type="GO" id="GO:0010468">
    <property type="term" value="P:regulation of gene expression"/>
    <property type="evidence" value="ECO:0007669"/>
    <property type="project" value="TreeGrafter"/>
</dbReference>
<feature type="domain" description="NF-kappa-B-activating protein C-terminal" evidence="4">
    <location>
        <begin position="386"/>
        <end position="483"/>
    </location>
</feature>
<name>K8FCD8_9CHLO</name>
<dbReference type="eggNOG" id="KOG2812">
    <property type="taxonomic scope" value="Eukaryota"/>
</dbReference>
<dbReference type="Pfam" id="PF06047">
    <property type="entry name" value="Nkap_C"/>
    <property type="match status" value="1"/>
</dbReference>
<keyword evidence="6" id="KW-1185">Reference proteome</keyword>
<dbReference type="PANTHER" id="PTHR13087:SF0">
    <property type="entry name" value="NFKB ACTIVATING PROTEIN LIKE"/>
    <property type="match status" value="1"/>
</dbReference>
<feature type="compositionally biased region" description="Basic residues" evidence="3">
    <location>
        <begin position="105"/>
        <end position="114"/>
    </location>
</feature>
<feature type="region of interest" description="Disordered" evidence="3">
    <location>
        <begin position="1"/>
        <end position="138"/>
    </location>
</feature>
<feature type="coiled-coil region" evidence="2">
    <location>
        <begin position="461"/>
        <end position="488"/>
    </location>
</feature>
<dbReference type="InterPro" id="IPR009269">
    <property type="entry name" value="NKAP_C"/>
</dbReference>
<gene>
    <name evidence="5" type="ordered locus">Bathy13g02090</name>
</gene>
<sequence>MRETRSHRSQQPSSLENTRNKKTTQTNFPQRRGNEHNKDDDDKDSSNYARNVRASRENGLTTNTAAFGGGDAPFGSFPRKRGEREEGNAPPGRFGGGSGQQQHQQQKRAKKSVFHAKEQQKSATFRNPDRTDGTYSDQELYEQAIDHLDYRRLKRYKLWWIEDPEYHRKLYEEMANMGSPVRWSETDEDERIENILNPEEKKGRKKVQGPSLPKASDDEDEMDEKKKRRKKTTKKKHSSKEKKKRKKEKKKSRKSSSRRKRRGGGSSSESSSESSSSEDDDDDIDEGELVPDFDGGEGGKGKDDEKEQPERFLQFLEKEEREKREKLVAAAALEERKKKEERLQSSAGGEGKEGATHVAVDFGPAAPPPEDENNLDIAAGIRKPGYGGQLLPGEGSAMAQFVQSGERIPRRGEVGYSSEQIENFEKMGYVMSGSRHARMNAVRLRKENQVYSAEEQAALAMINYEEKAAKEKQVMEELKRLVDQAKRD</sequence>
<evidence type="ECO:0000256" key="3">
    <source>
        <dbReference type="SAM" id="MobiDB-lite"/>
    </source>
</evidence>
<dbReference type="GeneID" id="19012161"/>
<dbReference type="RefSeq" id="XP_007509595.1">
    <property type="nucleotide sequence ID" value="XM_007509533.1"/>
</dbReference>
<dbReference type="KEGG" id="bpg:Bathy13g02090"/>
<feature type="region of interest" description="Disordered" evidence="3">
    <location>
        <begin position="179"/>
        <end position="376"/>
    </location>
</feature>
<feature type="compositionally biased region" description="Basic and acidic residues" evidence="3">
    <location>
        <begin position="297"/>
        <end position="343"/>
    </location>
</feature>
<protein>
    <recommendedName>
        <fullName evidence="4">NF-kappa-B-activating protein C-terminal domain-containing protein</fullName>
    </recommendedName>
</protein>
<evidence type="ECO:0000256" key="1">
    <source>
        <dbReference type="ARBA" id="ARBA00009313"/>
    </source>
</evidence>
<evidence type="ECO:0000313" key="5">
    <source>
        <dbReference type="EMBL" id="CCO19398.1"/>
    </source>
</evidence>
<dbReference type="OrthoDB" id="497902at2759"/>